<gene>
    <name evidence="3" type="ORF">PU648_50625</name>
</gene>
<name>A0ABU3V2Y6_9ACTN</name>
<dbReference type="CDD" id="cd01831">
    <property type="entry name" value="Endoglucanase_E_like"/>
    <property type="match status" value="1"/>
</dbReference>
<proteinExistence type="predicted"/>
<dbReference type="InterPro" id="IPR013830">
    <property type="entry name" value="SGNH_hydro"/>
</dbReference>
<dbReference type="InterPro" id="IPR000772">
    <property type="entry name" value="Ricin_B_lectin"/>
</dbReference>
<comment type="caution">
    <text evidence="3">The sequence shown here is derived from an EMBL/GenBank/DDBJ whole genome shotgun (WGS) entry which is preliminary data.</text>
</comment>
<dbReference type="Pfam" id="PF13472">
    <property type="entry name" value="Lipase_GDSL_2"/>
    <property type="match status" value="1"/>
</dbReference>
<evidence type="ECO:0000313" key="3">
    <source>
        <dbReference type="EMBL" id="MDU9000433.1"/>
    </source>
</evidence>
<dbReference type="Pfam" id="PF14200">
    <property type="entry name" value="RicinB_lectin_2"/>
    <property type="match status" value="2"/>
</dbReference>
<dbReference type="EMBL" id="JARAKF010000001">
    <property type="protein sequence ID" value="MDU9000433.1"/>
    <property type="molecule type" value="Genomic_DNA"/>
</dbReference>
<dbReference type="InterPro" id="IPR037461">
    <property type="entry name" value="CtCE2-like_dom"/>
</dbReference>
<accession>A0ABU3V2Y6</accession>
<evidence type="ECO:0000313" key="4">
    <source>
        <dbReference type="Proteomes" id="UP001257627"/>
    </source>
</evidence>
<dbReference type="PANTHER" id="PTHR37834:SF2">
    <property type="entry name" value="ESTERASE, SGNH HYDROLASE-TYPE"/>
    <property type="match status" value="1"/>
</dbReference>
<keyword evidence="1" id="KW-0732">Signal</keyword>
<dbReference type="SMART" id="SM00458">
    <property type="entry name" value="RICIN"/>
    <property type="match status" value="1"/>
</dbReference>
<reference evidence="3 4" key="1">
    <citation type="submission" date="2023-02" db="EMBL/GenBank/DDBJ databases">
        <authorList>
            <person name="Maleckis M."/>
        </authorList>
    </citation>
    <scope>NUCLEOTIDE SEQUENCE [LARGE SCALE GENOMIC DNA]</scope>
    <source>
        <strain evidence="3 4">P8-A2</strain>
    </source>
</reference>
<dbReference type="Gene3D" id="3.40.50.1110">
    <property type="entry name" value="SGNH hydrolase"/>
    <property type="match status" value="1"/>
</dbReference>
<feature type="signal peptide" evidence="1">
    <location>
        <begin position="1"/>
        <end position="41"/>
    </location>
</feature>
<dbReference type="InterPro" id="IPR036514">
    <property type="entry name" value="SGNH_hydro_sf"/>
</dbReference>
<dbReference type="Gene3D" id="2.80.10.50">
    <property type="match status" value="3"/>
</dbReference>
<dbReference type="Proteomes" id="UP001257627">
    <property type="component" value="Unassembled WGS sequence"/>
</dbReference>
<dbReference type="InterPro" id="IPR052762">
    <property type="entry name" value="PCW_deacetylase/CE"/>
</dbReference>
<dbReference type="SUPFAM" id="SSF50370">
    <property type="entry name" value="Ricin B-like lectins"/>
    <property type="match status" value="1"/>
</dbReference>
<keyword evidence="4" id="KW-1185">Reference proteome</keyword>
<feature type="chain" id="PRO_5046315254" evidence="1">
    <location>
        <begin position="42"/>
        <end position="519"/>
    </location>
</feature>
<evidence type="ECO:0000259" key="2">
    <source>
        <dbReference type="SMART" id="SM00458"/>
    </source>
</evidence>
<dbReference type="RefSeq" id="WP_143612075.1">
    <property type="nucleotide sequence ID" value="NZ_JAPEMK010000004.1"/>
</dbReference>
<dbReference type="PANTHER" id="PTHR37834">
    <property type="entry name" value="GDSL-LIKE LIPASE/ACYLHYDROLASE DOMAIN PROTEIN (AFU_ORTHOLOGUE AFUA_2G00620)"/>
    <property type="match status" value="1"/>
</dbReference>
<sequence>MHIAFSVSWWGRGRRTGVLTAVTALLAALLTGLGTAGTARAATVDTSASYVLVNRGSGKVLDVTGASTADGAGLTQWPRTDSANQQFRFVDSGGGYYRLKAQHSGKVLDVLNYSTADHADIAQWSDAGGTNQQFRLADSPDGYVRLINRNSGKAVEVDNASTADGAKVVQYTDWGGANQQWQLVRAAGVLAQVQTAGRVKDAGNTVQYSWPGVYFEGRVSGTGVGIVLNDSAADYDVQIDGATVVTLVTPGNTTHWINGLSNSTHTVRLVKRNDTPGDTSTFGGFVAAPGGAVLSKPAARSRQIEFIGDSLTVGYGNLSTSRTCTSDQLKRNTNSDVSYGALTARQLNADYQINGYSGLGMVRNYNGGSPDVTYRTFYDRALLNVSGDVWQNPGTWRPQVVVVNLGTNDFSTAINPGEPWTPDSLVAAYRSAYGDFVQKLRTRYGADTTIVAVGAGQYASHVQQVVKARNDAGDSRVRYWFLDDSGLDFLGCDWHYSAHDDRVIADRLTSFIAGLPTGW</sequence>
<dbReference type="Pfam" id="PF17996">
    <property type="entry name" value="CE2_N"/>
    <property type="match status" value="1"/>
</dbReference>
<protein>
    <submittedName>
        <fullName evidence="3">RICIN domain-containing protein</fullName>
    </submittedName>
</protein>
<dbReference type="SUPFAM" id="SSF52266">
    <property type="entry name" value="SGNH hydrolase"/>
    <property type="match status" value="1"/>
</dbReference>
<feature type="domain" description="Ricin B lectin" evidence="2">
    <location>
        <begin position="48"/>
        <end position="184"/>
    </location>
</feature>
<evidence type="ECO:0000256" key="1">
    <source>
        <dbReference type="SAM" id="SignalP"/>
    </source>
</evidence>
<dbReference type="PROSITE" id="PS50231">
    <property type="entry name" value="RICIN_B_LECTIN"/>
    <property type="match status" value="1"/>
</dbReference>
<organism evidence="3 4">
    <name type="scientific">Streptomyces mirabilis</name>
    <dbReference type="NCBI Taxonomy" id="68239"/>
    <lineage>
        <taxon>Bacteria</taxon>
        <taxon>Bacillati</taxon>
        <taxon>Actinomycetota</taxon>
        <taxon>Actinomycetes</taxon>
        <taxon>Kitasatosporales</taxon>
        <taxon>Streptomycetaceae</taxon>
        <taxon>Streptomyces</taxon>
    </lineage>
</organism>
<dbReference type="InterPro" id="IPR035992">
    <property type="entry name" value="Ricin_B-like_lectins"/>
</dbReference>
<dbReference type="Gene3D" id="2.60.120.260">
    <property type="entry name" value="Galactose-binding domain-like"/>
    <property type="match status" value="1"/>
</dbReference>
<dbReference type="InterPro" id="IPR040794">
    <property type="entry name" value="CE2_N"/>
</dbReference>